<protein>
    <recommendedName>
        <fullName evidence="6">SLC26A/SulP transporter domain-containing protein</fullName>
    </recommendedName>
</protein>
<reference evidence="7" key="3">
    <citation type="submission" date="2025-09" db="UniProtKB">
        <authorList>
            <consortium name="Ensembl"/>
        </authorList>
    </citation>
    <scope>IDENTIFICATION</scope>
</reference>
<dbReference type="InterPro" id="IPR001902">
    <property type="entry name" value="SLC26A/SulP_fam"/>
</dbReference>
<dbReference type="Proteomes" id="UP000007303">
    <property type="component" value="Unassembled WGS sequence"/>
</dbReference>
<dbReference type="Ensembl" id="ENSTNIT00000007912.1">
    <property type="protein sequence ID" value="ENSTNIP00000007751.1"/>
    <property type="gene ID" value="ENSTNIG00000005086.1"/>
</dbReference>
<keyword evidence="3 5" id="KW-1133">Transmembrane helix</keyword>
<dbReference type="PANTHER" id="PTHR11814">
    <property type="entry name" value="SULFATE TRANSPORTER"/>
    <property type="match status" value="1"/>
</dbReference>
<evidence type="ECO:0000256" key="3">
    <source>
        <dbReference type="ARBA" id="ARBA00022989"/>
    </source>
</evidence>
<dbReference type="GO" id="GO:0016020">
    <property type="term" value="C:membrane"/>
    <property type="evidence" value="ECO:0007669"/>
    <property type="project" value="UniProtKB-SubCell"/>
</dbReference>
<dbReference type="InterPro" id="IPR011547">
    <property type="entry name" value="SLC26A/SulP_dom"/>
</dbReference>
<dbReference type="Pfam" id="PF00916">
    <property type="entry name" value="Sulfate_transp"/>
    <property type="match status" value="1"/>
</dbReference>
<evidence type="ECO:0000313" key="8">
    <source>
        <dbReference type="Proteomes" id="UP000007303"/>
    </source>
</evidence>
<feature type="domain" description="SLC26A/SulP transporter" evidence="6">
    <location>
        <begin position="12"/>
        <end position="127"/>
    </location>
</feature>
<evidence type="ECO:0000256" key="4">
    <source>
        <dbReference type="ARBA" id="ARBA00023136"/>
    </source>
</evidence>
<keyword evidence="8" id="KW-1185">Reference proteome</keyword>
<dbReference type="OMA" id="ISIYRYE"/>
<dbReference type="AlphaFoldDB" id="H3CHM3"/>
<dbReference type="GeneTree" id="ENSGT01150000286920"/>
<feature type="transmembrane region" description="Helical" evidence="5">
    <location>
        <begin position="94"/>
        <end position="114"/>
    </location>
</feature>
<evidence type="ECO:0000256" key="1">
    <source>
        <dbReference type="ARBA" id="ARBA00004141"/>
    </source>
</evidence>
<dbReference type="InParanoid" id="H3CHM3"/>
<comment type="subcellular location">
    <subcellularLocation>
        <location evidence="1">Membrane</location>
        <topology evidence="1">Multi-pass membrane protein</topology>
    </subcellularLocation>
</comment>
<name>H3CHM3_TETNG</name>
<keyword evidence="2 5" id="KW-0812">Transmembrane</keyword>
<evidence type="ECO:0000313" key="7">
    <source>
        <dbReference type="Ensembl" id="ENSTNIP00000007751.1"/>
    </source>
</evidence>
<feature type="transmembrane region" description="Helical" evidence="5">
    <location>
        <begin position="25"/>
        <end position="45"/>
    </location>
</feature>
<sequence length="127" mass="13473">MISIYRYESPIAPNLHIFRETAMEAFPMAIVGFAVAFSVAKVYSVKHDYTIDGNQELIAFGVSNIFGASFKSFAASTALSRSAVQESTGGKTQIAGLLSALIVMIVTLAIGFLLDPLPKSVLGAVVI</sequence>
<evidence type="ECO:0000256" key="2">
    <source>
        <dbReference type="ARBA" id="ARBA00022692"/>
    </source>
</evidence>
<evidence type="ECO:0000256" key="5">
    <source>
        <dbReference type="SAM" id="Phobius"/>
    </source>
</evidence>
<feature type="transmembrane region" description="Helical" evidence="5">
    <location>
        <begin position="57"/>
        <end position="74"/>
    </location>
</feature>
<dbReference type="GO" id="GO:0055085">
    <property type="term" value="P:transmembrane transport"/>
    <property type="evidence" value="ECO:0007669"/>
    <property type="project" value="InterPro"/>
</dbReference>
<dbReference type="STRING" id="99883.ENSTNIP00000007751"/>
<evidence type="ECO:0000259" key="6">
    <source>
        <dbReference type="Pfam" id="PF00916"/>
    </source>
</evidence>
<reference evidence="8" key="1">
    <citation type="journal article" date="2004" name="Nature">
        <title>Genome duplication in the teleost fish Tetraodon nigroviridis reveals the early vertebrate proto-karyotype.</title>
        <authorList>
            <person name="Jaillon O."/>
            <person name="Aury J.-M."/>
            <person name="Brunet F."/>
            <person name="Petit J.-L."/>
            <person name="Stange-Thomann N."/>
            <person name="Mauceli E."/>
            <person name="Bouneau L."/>
            <person name="Fischer C."/>
            <person name="Ozouf-Costaz C."/>
            <person name="Bernot A."/>
            <person name="Nicaud S."/>
            <person name="Jaffe D."/>
            <person name="Fisher S."/>
            <person name="Lutfalla G."/>
            <person name="Dossat C."/>
            <person name="Segurens B."/>
            <person name="Dasilva C."/>
            <person name="Salanoubat M."/>
            <person name="Levy M."/>
            <person name="Boudet N."/>
            <person name="Castellano S."/>
            <person name="Anthouard V."/>
            <person name="Jubin C."/>
            <person name="Castelli V."/>
            <person name="Katinka M."/>
            <person name="Vacherie B."/>
            <person name="Biemont C."/>
            <person name="Skalli Z."/>
            <person name="Cattolico L."/>
            <person name="Poulain J."/>
            <person name="De Berardinis V."/>
            <person name="Cruaud C."/>
            <person name="Duprat S."/>
            <person name="Brottier P."/>
            <person name="Coutanceau J.-P."/>
            <person name="Gouzy J."/>
            <person name="Parra G."/>
            <person name="Lardier G."/>
            <person name="Chapple C."/>
            <person name="McKernan K.J."/>
            <person name="McEwan P."/>
            <person name="Bosak S."/>
            <person name="Kellis M."/>
            <person name="Volff J.-N."/>
            <person name="Guigo R."/>
            <person name="Zody M.C."/>
            <person name="Mesirov J."/>
            <person name="Lindblad-Toh K."/>
            <person name="Birren B."/>
            <person name="Nusbaum C."/>
            <person name="Kahn D."/>
            <person name="Robinson-Rechavi M."/>
            <person name="Laudet V."/>
            <person name="Schachter V."/>
            <person name="Quetier F."/>
            <person name="Saurin W."/>
            <person name="Scarpelli C."/>
            <person name="Wincker P."/>
            <person name="Lander E.S."/>
            <person name="Weissenbach J."/>
            <person name="Roest Crollius H."/>
        </authorList>
    </citation>
    <scope>NUCLEOTIDE SEQUENCE [LARGE SCALE GENOMIC DNA]</scope>
</reference>
<organism evidence="7 8">
    <name type="scientific">Tetraodon nigroviridis</name>
    <name type="common">Spotted green pufferfish</name>
    <name type="synonym">Chelonodon nigroviridis</name>
    <dbReference type="NCBI Taxonomy" id="99883"/>
    <lineage>
        <taxon>Eukaryota</taxon>
        <taxon>Metazoa</taxon>
        <taxon>Chordata</taxon>
        <taxon>Craniata</taxon>
        <taxon>Vertebrata</taxon>
        <taxon>Euteleostomi</taxon>
        <taxon>Actinopterygii</taxon>
        <taxon>Neopterygii</taxon>
        <taxon>Teleostei</taxon>
        <taxon>Neoteleostei</taxon>
        <taxon>Acanthomorphata</taxon>
        <taxon>Eupercaria</taxon>
        <taxon>Tetraodontiformes</taxon>
        <taxon>Tetradontoidea</taxon>
        <taxon>Tetraodontidae</taxon>
        <taxon>Tetraodon</taxon>
    </lineage>
</organism>
<proteinExistence type="predicted"/>
<keyword evidence="4 5" id="KW-0472">Membrane</keyword>
<reference evidence="7" key="2">
    <citation type="submission" date="2025-08" db="UniProtKB">
        <authorList>
            <consortium name="Ensembl"/>
        </authorList>
    </citation>
    <scope>IDENTIFICATION</scope>
</reference>
<dbReference type="HOGENOM" id="CLU_2126758_0_0_1"/>
<accession>H3CHM3</accession>